<organism evidence="2 3">
    <name type="scientific">Bacillus cereus VD133</name>
    <dbReference type="NCBI Taxonomy" id="1053233"/>
    <lineage>
        <taxon>Bacteria</taxon>
        <taxon>Bacillati</taxon>
        <taxon>Bacillota</taxon>
        <taxon>Bacilli</taxon>
        <taxon>Bacillales</taxon>
        <taxon>Bacillaceae</taxon>
        <taxon>Bacillus</taxon>
        <taxon>Bacillus cereus group</taxon>
    </lineage>
</organism>
<accession>A0A9W5V4M4</accession>
<evidence type="ECO:0000256" key="1">
    <source>
        <dbReference type="SAM" id="Coils"/>
    </source>
</evidence>
<reference evidence="2 3" key="1">
    <citation type="submission" date="2012-12" db="EMBL/GenBank/DDBJ databases">
        <title>The Genome Sequence of Bacillus cereus VD133.</title>
        <authorList>
            <consortium name="The Broad Institute Genome Sequencing Platform"/>
            <consortium name="The Broad Institute Genome Sequencing Center for Infectious Disease"/>
            <person name="Feldgarden M."/>
            <person name="Van der Auwera G.A."/>
            <person name="Mahillon J."/>
            <person name="Duprez V."/>
            <person name="Timmery S."/>
            <person name="Mattelet C."/>
            <person name="Dierick K."/>
            <person name="Sun M."/>
            <person name="Yu Z."/>
            <person name="Zhu L."/>
            <person name="Hu X."/>
            <person name="Shank E.B."/>
            <person name="Swiecicka I."/>
            <person name="Hansen B.M."/>
            <person name="Andrup L."/>
            <person name="Walker B."/>
            <person name="Young S.K."/>
            <person name="Zeng Q."/>
            <person name="Gargeya S."/>
            <person name="Fitzgerald M."/>
            <person name="Haas B."/>
            <person name="Abouelleil A."/>
            <person name="Alvarado L."/>
            <person name="Arachchi H.M."/>
            <person name="Berlin A.M."/>
            <person name="Chapman S.B."/>
            <person name="Dewar J."/>
            <person name="Goldberg J."/>
            <person name="Griggs A."/>
            <person name="Gujja S."/>
            <person name="Hansen M."/>
            <person name="Howarth C."/>
            <person name="Imamovic A."/>
            <person name="Larimer J."/>
            <person name="McCowan C."/>
            <person name="Murphy C."/>
            <person name="Neiman D."/>
            <person name="Pearson M."/>
            <person name="Priest M."/>
            <person name="Roberts A."/>
            <person name="Saif S."/>
            <person name="Shea T."/>
            <person name="Sisk P."/>
            <person name="Sykes S."/>
            <person name="Wortman J."/>
            <person name="Nusbaum C."/>
            <person name="Birren B."/>
        </authorList>
    </citation>
    <scope>NUCLEOTIDE SEQUENCE [LARGE SCALE GENOMIC DNA]</scope>
    <source>
        <strain evidence="2 3">VD133</strain>
    </source>
</reference>
<sequence length="88" mass="10499">MKGSTKYQMLKDDFDFAVKQLKERKEEIEKLRAENEEYLGELATCREYLLPLMEPYDDYDDLFCMTVADPLVVKDLCKRVVEEFYALK</sequence>
<dbReference type="RefSeq" id="WP_016109616.1">
    <property type="nucleotide sequence ID" value="NZ_KB976173.1"/>
</dbReference>
<dbReference type="AlphaFoldDB" id="A0A9W5V4M4"/>
<proteinExistence type="predicted"/>
<feature type="coiled-coil region" evidence="1">
    <location>
        <begin position="14"/>
        <end position="48"/>
    </location>
</feature>
<evidence type="ECO:0000313" key="2">
    <source>
        <dbReference type="EMBL" id="EOO39027.1"/>
    </source>
</evidence>
<evidence type="ECO:0000313" key="3">
    <source>
        <dbReference type="Proteomes" id="UP000014018"/>
    </source>
</evidence>
<comment type="caution">
    <text evidence="2">The sequence shown here is derived from an EMBL/GenBank/DDBJ whole genome shotgun (WGS) entry which is preliminary data.</text>
</comment>
<keyword evidence="1" id="KW-0175">Coiled coil</keyword>
<name>A0A9W5V4M4_BACCE</name>
<protein>
    <submittedName>
        <fullName evidence="2">Uncharacterized protein</fullName>
    </submittedName>
</protein>
<gene>
    <name evidence="2" type="ORF">IIU_00845</name>
</gene>
<dbReference type="Proteomes" id="UP000014018">
    <property type="component" value="Unassembled WGS sequence"/>
</dbReference>
<dbReference type="EMBL" id="AHFB01000020">
    <property type="protein sequence ID" value="EOO39027.1"/>
    <property type="molecule type" value="Genomic_DNA"/>
</dbReference>